<dbReference type="InterPro" id="IPR035451">
    <property type="entry name" value="Ada-like_dom_sf"/>
</dbReference>
<keyword evidence="6" id="KW-1185">Reference proteome</keyword>
<dbReference type="Proteomes" id="UP001431429">
    <property type="component" value="Unassembled WGS sequence"/>
</dbReference>
<evidence type="ECO:0000256" key="1">
    <source>
        <dbReference type="ARBA" id="ARBA00022763"/>
    </source>
</evidence>
<dbReference type="SUPFAM" id="SSF46767">
    <property type="entry name" value="Methylated DNA-protein cysteine methyltransferase, C-terminal domain"/>
    <property type="match status" value="1"/>
</dbReference>
<name>A0ABT0UJK1_9ACTN</name>
<comment type="caution">
    <text evidence="5">The sequence shown here is derived from an EMBL/GenBank/DDBJ whole genome shotgun (WGS) entry which is preliminary data.</text>
</comment>
<dbReference type="RefSeq" id="WP_250918707.1">
    <property type="nucleotide sequence ID" value="NZ_JAMQAW010000007.1"/>
</dbReference>
<feature type="domain" description="Methylated-DNA-[protein]-cysteine S-methyltransferase DNA binding" evidence="3">
    <location>
        <begin position="134"/>
        <end position="211"/>
    </location>
</feature>
<dbReference type="InterPro" id="IPR004026">
    <property type="entry name" value="Ada_DNA_repair_Zn-bd"/>
</dbReference>
<dbReference type="Gene3D" id="3.40.10.10">
    <property type="entry name" value="DNA Methylphosphotriester Repair Domain"/>
    <property type="match status" value="1"/>
</dbReference>
<dbReference type="Pfam" id="PF01035">
    <property type="entry name" value="DNA_binding_1"/>
    <property type="match status" value="1"/>
</dbReference>
<evidence type="ECO:0000259" key="4">
    <source>
        <dbReference type="Pfam" id="PF02805"/>
    </source>
</evidence>
<sequence>MNKEHGGDAAEWHDAAMADSLSELADPAPSEQAPADFALSILRRAGVPPRAYDVYALLDAPGGGLYVASDGTMLTCAALGIVTPGPEDFEAYYRARTGRTAVRTTIAPTGVRTALRTGRAKQLSLDLSPLSASEQAALAVVRTIPRGQMRPVSWIAREATLPDRAAVVAAVLRNPLQLIIPCHRVAYDNGRPCDTAYGPAVSDELRAAEGIEADHLDSLARQHTLYLGSDTTRIYCHPTCAHARRITTLHQVPFRSAHSARQAGYRPCKSCRPAAA</sequence>
<protein>
    <submittedName>
        <fullName evidence="5">MGMT family protein</fullName>
    </submittedName>
</protein>
<organism evidence="5 6">
    <name type="scientific">Streptomyces albipurpureus</name>
    <dbReference type="NCBI Taxonomy" id="2897419"/>
    <lineage>
        <taxon>Bacteria</taxon>
        <taxon>Bacillati</taxon>
        <taxon>Actinomycetota</taxon>
        <taxon>Actinomycetes</taxon>
        <taxon>Kitasatosporales</taxon>
        <taxon>Streptomycetaceae</taxon>
        <taxon>Streptomyces</taxon>
    </lineage>
</organism>
<evidence type="ECO:0000313" key="6">
    <source>
        <dbReference type="Proteomes" id="UP001431429"/>
    </source>
</evidence>
<dbReference type="SUPFAM" id="SSF57884">
    <property type="entry name" value="Ada DNA repair protein, N-terminal domain (N-Ada 10)"/>
    <property type="match status" value="1"/>
</dbReference>
<reference evidence="5" key="1">
    <citation type="submission" date="2022-06" db="EMBL/GenBank/DDBJ databases">
        <title>Genome public.</title>
        <authorList>
            <person name="Sun Q."/>
        </authorList>
    </citation>
    <scope>NUCLEOTIDE SEQUENCE</scope>
    <source>
        <strain evidence="5">CWNU-1</strain>
    </source>
</reference>
<dbReference type="EMBL" id="JAMQAW010000007">
    <property type="protein sequence ID" value="MCM2388371.1"/>
    <property type="molecule type" value="Genomic_DNA"/>
</dbReference>
<keyword evidence="1" id="KW-0227">DNA damage</keyword>
<dbReference type="InterPro" id="IPR036217">
    <property type="entry name" value="MethylDNA_cys_MeTrfase_DNAb"/>
</dbReference>
<keyword evidence="2" id="KW-0010">Activator</keyword>
<dbReference type="InterPro" id="IPR036388">
    <property type="entry name" value="WH-like_DNA-bd_sf"/>
</dbReference>
<feature type="domain" description="Ada DNA repair metal-binding" evidence="4">
    <location>
        <begin position="224"/>
        <end position="273"/>
    </location>
</feature>
<dbReference type="Pfam" id="PF02805">
    <property type="entry name" value="Ada_Zn_binding"/>
    <property type="match status" value="1"/>
</dbReference>
<dbReference type="CDD" id="cd06445">
    <property type="entry name" value="ATase"/>
    <property type="match status" value="1"/>
</dbReference>
<dbReference type="Gene3D" id="1.10.10.10">
    <property type="entry name" value="Winged helix-like DNA-binding domain superfamily/Winged helix DNA-binding domain"/>
    <property type="match status" value="1"/>
</dbReference>
<evidence type="ECO:0000313" key="5">
    <source>
        <dbReference type="EMBL" id="MCM2388371.1"/>
    </source>
</evidence>
<proteinExistence type="predicted"/>
<dbReference type="InterPro" id="IPR014048">
    <property type="entry name" value="MethylDNA_cys_MeTrfase_DNA-bd"/>
</dbReference>
<accession>A0ABT0UJK1</accession>
<evidence type="ECO:0000256" key="2">
    <source>
        <dbReference type="ARBA" id="ARBA00023159"/>
    </source>
</evidence>
<gene>
    <name evidence="5" type="ORF">NBG84_08675</name>
</gene>
<evidence type="ECO:0000259" key="3">
    <source>
        <dbReference type="Pfam" id="PF01035"/>
    </source>
</evidence>